<keyword evidence="3" id="KW-0997">Cell inner membrane</keyword>
<comment type="subcellular location">
    <subcellularLocation>
        <location evidence="1">Cell membrane</location>
        <topology evidence="1">Multi-pass membrane protein</topology>
    </subcellularLocation>
</comment>
<comment type="similarity">
    <text evidence="7">Belongs to the ThrE exporter (TC 2.A.79) family.</text>
</comment>
<dbReference type="Proteomes" id="UP000675379">
    <property type="component" value="Unassembled WGS sequence"/>
</dbReference>
<evidence type="ECO:0000256" key="2">
    <source>
        <dbReference type="ARBA" id="ARBA00022475"/>
    </source>
</evidence>
<dbReference type="GO" id="GO:0015744">
    <property type="term" value="P:succinate transport"/>
    <property type="evidence" value="ECO:0007669"/>
    <property type="project" value="TreeGrafter"/>
</dbReference>
<evidence type="ECO:0000256" key="3">
    <source>
        <dbReference type="ARBA" id="ARBA00022519"/>
    </source>
</evidence>
<feature type="transmembrane region" description="Helical" evidence="8">
    <location>
        <begin position="27"/>
        <end position="47"/>
    </location>
</feature>
<dbReference type="InterPro" id="IPR050539">
    <property type="entry name" value="ThrE_Dicarb/AminoAcid_Exp"/>
</dbReference>
<feature type="transmembrane region" description="Helical" evidence="8">
    <location>
        <begin position="114"/>
        <end position="133"/>
    </location>
</feature>
<proteinExistence type="inferred from homology"/>
<organism evidence="10 11">
    <name type="scientific">Proteiniclasticum sediminis</name>
    <dbReference type="NCBI Taxonomy" id="2804028"/>
    <lineage>
        <taxon>Bacteria</taxon>
        <taxon>Bacillati</taxon>
        <taxon>Bacillota</taxon>
        <taxon>Clostridia</taxon>
        <taxon>Eubacteriales</taxon>
        <taxon>Clostridiaceae</taxon>
        <taxon>Proteiniclasticum</taxon>
    </lineage>
</organism>
<reference evidence="10" key="1">
    <citation type="submission" date="2021-04" db="EMBL/GenBank/DDBJ databases">
        <title>Proteiniclasticum sedimins sp. nov., an obligate anaerobic bacterium isolated from anaerobic sludge.</title>
        <authorList>
            <person name="Liu J."/>
        </authorList>
    </citation>
    <scope>NUCLEOTIDE SEQUENCE</scope>
    <source>
        <strain evidence="10">BAD-10</strain>
    </source>
</reference>
<dbReference type="InterPro" id="IPR024528">
    <property type="entry name" value="ThrE_2"/>
</dbReference>
<evidence type="ECO:0000313" key="11">
    <source>
        <dbReference type="Proteomes" id="UP000675379"/>
    </source>
</evidence>
<keyword evidence="6 8" id="KW-0472">Membrane</keyword>
<evidence type="ECO:0000256" key="7">
    <source>
        <dbReference type="ARBA" id="ARBA00034125"/>
    </source>
</evidence>
<gene>
    <name evidence="10" type="ORF">KCG48_04060</name>
</gene>
<dbReference type="PANTHER" id="PTHR34390:SF1">
    <property type="entry name" value="SUCCINATE TRANSPORTER SUBUNIT YJJB-RELATED"/>
    <property type="match status" value="1"/>
</dbReference>
<evidence type="ECO:0000259" key="9">
    <source>
        <dbReference type="Pfam" id="PF12821"/>
    </source>
</evidence>
<feature type="domain" description="Threonine/Serine exporter ThrE" evidence="9">
    <location>
        <begin position="5"/>
        <end position="129"/>
    </location>
</feature>
<dbReference type="EMBL" id="JAGSCS010000003">
    <property type="protein sequence ID" value="MBR0575511.1"/>
    <property type="molecule type" value="Genomic_DNA"/>
</dbReference>
<accession>A0A941CQL7</accession>
<keyword evidence="5 8" id="KW-1133">Transmembrane helix</keyword>
<dbReference type="PANTHER" id="PTHR34390">
    <property type="entry name" value="UPF0442 PROTEIN YJJB-RELATED"/>
    <property type="match status" value="1"/>
</dbReference>
<comment type="caution">
    <text evidence="10">The sequence shown here is derived from an EMBL/GenBank/DDBJ whole genome shotgun (WGS) entry which is preliminary data.</text>
</comment>
<keyword evidence="11" id="KW-1185">Reference proteome</keyword>
<feature type="transmembrane region" description="Helical" evidence="8">
    <location>
        <begin position="6"/>
        <end position="22"/>
    </location>
</feature>
<evidence type="ECO:0000313" key="10">
    <source>
        <dbReference type="EMBL" id="MBR0575511.1"/>
    </source>
</evidence>
<feature type="transmembrane region" description="Helical" evidence="8">
    <location>
        <begin position="76"/>
        <end position="94"/>
    </location>
</feature>
<dbReference type="AlphaFoldDB" id="A0A941CQL7"/>
<keyword evidence="4 8" id="KW-0812">Transmembrane</keyword>
<protein>
    <submittedName>
        <fullName evidence="10">Threonine/serine exporter family protein</fullName>
    </submittedName>
</protein>
<name>A0A941CQL7_9CLOT</name>
<evidence type="ECO:0000256" key="4">
    <source>
        <dbReference type="ARBA" id="ARBA00022692"/>
    </source>
</evidence>
<keyword evidence="2" id="KW-1003">Cell membrane</keyword>
<evidence type="ECO:0000256" key="6">
    <source>
        <dbReference type="ARBA" id="ARBA00023136"/>
    </source>
</evidence>
<evidence type="ECO:0000256" key="8">
    <source>
        <dbReference type="SAM" id="Phobius"/>
    </source>
</evidence>
<dbReference type="GO" id="GO:0005886">
    <property type="term" value="C:plasma membrane"/>
    <property type="evidence" value="ECO:0007669"/>
    <property type="project" value="UniProtKB-SubCell"/>
</dbReference>
<dbReference type="RefSeq" id="WP_211800030.1">
    <property type="nucleotide sequence ID" value="NZ_JAGSCS010000003.1"/>
</dbReference>
<sequence>MILNLLMAYLAALSFAFLFNLNRRTAFLSAIGGSIGWFCYAQGLSFAKEANTAYFLGAVGLSLYSEIMARQTKTPVTSYITPALIPLVPGGGLYRTMLETLAGNYNGALHEGINTLMASGALAIGILVVFTLIKTYYSLRRKIDTDEKN</sequence>
<evidence type="ECO:0000256" key="1">
    <source>
        <dbReference type="ARBA" id="ARBA00004651"/>
    </source>
</evidence>
<evidence type="ECO:0000256" key="5">
    <source>
        <dbReference type="ARBA" id="ARBA00022989"/>
    </source>
</evidence>
<dbReference type="Pfam" id="PF12821">
    <property type="entry name" value="ThrE_2"/>
    <property type="match status" value="1"/>
</dbReference>